<dbReference type="Proteomes" id="UP000240989">
    <property type="component" value="Unassembled WGS sequence"/>
</dbReference>
<evidence type="ECO:0000313" key="2">
    <source>
        <dbReference type="Proteomes" id="UP000240989"/>
    </source>
</evidence>
<accession>A0ABX5GZ91</accession>
<comment type="caution">
    <text evidence="1">The sequence shown here is derived from an EMBL/GenBank/DDBJ whole genome shotgun (WGS) entry which is preliminary data.</text>
</comment>
<dbReference type="RefSeq" id="WP_045152795.1">
    <property type="nucleotide sequence ID" value="NZ_JZSW01000007.1"/>
</dbReference>
<evidence type="ECO:0000313" key="1">
    <source>
        <dbReference type="EMBL" id="PSX03971.1"/>
    </source>
</evidence>
<name>A0ABX5GZ91_PHOAN</name>
<reference evidence="1 2" key="1">
    <citation type="submission" date="2018-01" db="EMBL/GenBank/DDBJ databases">
        <title>Whole genome sequencing of Histamine producing bacteria.</title>
        <authorList>
            <person name="Butler K."/>
        </authorList>
    </citation>
    <scope>NUCLEOTIDE SEQUENCE [LARGE SCALE GENOMIC DNA]</scope>
    <source>
        <strain evidence="1 2">A6-1</strain>
    </source>
</reference>
<proteinExistence type="predicted"/>
<keyword evidence="2" id="KW-1185">Reference proteome</keyword>
<dbReference type="EMBL" id="PYOU01000027">
    <property type="protein sequence ID" value="PSX03971.1"/>
    <property type="molecule type" value="Genomic_DNA"/>
</dbReference>
<protein>
    <submittedName>
        <fullName evidence="1">Uncharacterized protein</fullName>
    </submittedName>
</protein>
<gene>
    <name evidence="1" type="ORF">C0W27_20980</name>
</gene>
<sequence>MVLLTYNIDPNALVEEFTRKGAISAIKEGIYDPETEKLSLSFKDEEIVNIATAQLDLVKRDLEVSIDEVYFDDENYKEALEFVRTKEFASCCQIATGVSFEQANEFGEYLARRYSRTYKQALSDCLKLIKPEMDVSSTEFAYELAVFLFETRLTKNRNQSFVESELAWKTMRSFGVKVHITKRQYEFLYQKLAERCSY</sequence>
<organism evidence="1 2">
    <name type="scientific">Photobacterium angustum</name>
    <dbReference type="NCBI Taxonomy" id="661"/>
    <lineage>
        <taxon>Bacteria</taxon>
        <taxon>Pseudomonadati</taxon>
        <taxon>Pseudomonadota</taxon>
        <taxon>Gammaproteobacteria</taxon>
        <taxon>Vibrionales</taxon>
        <taxon>Vibrionaceae</taxon>
        <taxon>Photobacterium</taxon>
    </lineage>
</organism>